<organism evidence="1 2">
    <name type="scientific">Pseudomonas fluorescens</name>
    <dbReference type="NCBI Taxonomy" id="294"/>
    <lineage>
        <taxon>Bacteria</taxon>
        <taxon>Pseudomonadati</taxon>
        <taxon>Pseudomonadota</taxon>
        <taxon>Gammaproteobacteria</taxon>
        <taxon>Pseudomonadales</taxon>
        <taxon>Pseudomonadaceae</taxon>
        <taxon>Pseudomonas</taxon>
    </lineage>
</organism>
<dbReference type="InterPro" id="IPR025332">
    <property type="entry name" value="DUF4238"/>
</dbReference>
<proteinExistence type="predicted"/>
<sequence>MEEHELFDLSTLKNKKRQHYVSKFYLELWLTNKKLHVLRRIDVEEHQYEKSDVADIDIKNYFYNLEMDSVVWDALNYIFEQKSATNPFIKKFLQDTFFFKAADDVLNKGIGVVKEIPEMKKNAQEILRHLKKHHLEDAYAGIESAVSAEIKELSNSQADYLLNPPTTKTFQHLLIFYCFQIFRTKQKINEVGEYMSTLHLVSNHGKITLTDVQKQALLKCILYINSYELCLELEKAGCIMRISVNKTELDFITTDCPAMYFEKTDSVPQYKAYGLMPLSPRLFMNICIPHEPSGGGSLLVQNMESIDEVRSTNRLIKSRAYEFVFSTQELN</sequence>
<dbReference type="RefSeq" id="WP_191630184.1">
    <property type="nucleotide sequence ID" value="NZ_CABVGZ010000006.1"/>
</dbReference>
<dbReference type="AlphaFoldDB" id="A0A5E6QF21"/>
<evidence type="ECO:0008006" key="3">
    <source>
        <dbReference type="Google" id="ProtNLM"/>
    </source>
</evidence>
<name>A0A5E6QF21_PSEFL</name>
<reference evidence="1 2" key="1">
    <citation type="submission" date="2019-09" db="EMBL/GenBank/DDBJ databases">
        <authorList>
            <person name="Chandra G."/>
            <person name="Truman W A."/>
        </authorList>
    </citation>
    <scope>NUCLEOTIDE SEQUENCE [LARGE SCALE GENOMIC DNA]</scope>
    <source>
        <strain evidence="1">PS624</strain>
    </source>
</reference>
<dbReference type="Pfam" id="PF14022">
    <property type="entry name" value="DUF4238"/>
    <property type="match status" value="1"/>
</dbReference>
<dbReference type="Proteomes" id="UP000326241">
    <property type="component" value="Unassembled WGS sequence"/>
</dbReference>
<dbReference type="EMBL" id="CABVGZ010000006">
    <property type="protein sequence ID" value="VVM54511.1"/>
    <property type="molecule type" value="Genomic_DNA"/>
</dbReference>
<gene>
    <name evidence="1" type="ORF">PS624_00962</name>
</gene>
<protein>
    <recommendedName>
        <fullName evidence="3">DUF4238 domain-containing protein</fullName>
    </recommendedName>
</protein>
<evidence type="ECO:0000313" key="1">
    <source>
        <dbReference type="EMBL" id="VVM54511.1"/>
    </source>
</evidence>
<evidence type="ECO:0000313" key="2">
    <source>
        <dbReference type="Proteomes" id="UP000326241"/>
    </source>
</evidence>
<accession>A0A5E6QF21</accession>